<keyword evidence="1" id="KW-1133">Transmembrane helix</keyword>
<protein>
    <submittedName>
        <fullName evidence="2">Uncharacterized protein</fullName>
    </submittedName>
</protein>
<proteinExistence type="predicted"/>
<name>J9BNJ4_9ZZZZ</name>
<feature type="transmembrane region" description="Helical" evidence="1">
    <location>
        <begin position="16"/>
        <end position="38"/>
    </location>
</feature>
<gene>
    <name evidence="2" type="ORF">EVA_22753</name>
</gene>
<keyword evidence="1" id="KW-0812">Transmembrane</keyword>
<feature type="non-terminal residue" evidence="2">
    <location>
        <position position="1"/>
    </location>
</feature>
<keyword evidence="1" id="KW-0472">Membrane</keyword>
<dbReference type="EMBL" id="AMCI01009675">
    <property type="protein sequence ID" value="EJW89140.1"/>
    <property type="molecule type" value="Genomic_DNA"/>
</dbReference>
<organism evidence="2">
    <name type="scientific">gut metagenome</name>
    <dbReference type="NCBI Taxonomy" id="749906"/>
    <lineage>
        <taxon>unclassified sequences</taxon>
        <taxon>metagenomes</taxon>
        <taxon>organismal metagenomes</taxon>
    </lineage>
</organism>
<sequence length="62" mass="6940">WLSFLALELFRNSTNALMLSSLAVIGGVIGMGIGLLAYRKMQRTNDELIQEIDQLKKDLSDK</sequence>
<comment type="caution">
    <text evidence="2">The sequence shown here is derived from an EMBL/GenBank/DDBJ whole genome shotgun (WGS) entry which is preliminary data.</text>
</comment>
<reference evidence="2" key="1">
    <citation type="journal article" date="2012" name="PLoS ONE">
        <title>Gene sets for utilization of primary and secondary nutrition supplies in the distal gut of endangered iberian lynx.</title>
        <authorList>
            <person name="Alcaide M."/>
            <person name="Messina E."/>
            <person name="Richter M."/>
            <person name="Bargiela R."/>
            <person name="Peplies J."/>
            <person name="Huws S.A."/>
            <person name="Newbold C.J."/>
            <person name="Golyshin P.N."/>
            <person name="Simon M.A."/>
            <person name="Lopez G."/>
            <person name="Yakimov M.M."/>
            <person name="Ferrer M."/>
        </authorList>
    </citation>
    <scope>NUCLEOTIDE SEQUENCE</scope>
</reference>
<evidence type="ECO:0000313" key="2">
    <source>
        <dbReference type="EMBL" id="EJW89140.1"/>
    </source>
</evidence>
<accession>J9BNJ4</accession>
<dbReference type="AlphaFoldDB" id="J9BNJ4"/>
<evidence type="ECO:0000256" key="1">
    <source>
        <dbReference type="SAM" id="Phobius"/>
    </source>
</evidence>